<dbReference type="Gene3D" id="3.60.21.10">
    <property type="match status" value="1"/>
</dbReference>
<dbReference type="EMBL" id="JH821732">
    <property type="protein sequence ID" value="EKC17794.1"/>
    <property type="molecule type" value="Genomic_DNA"/>
</dbReference>
<dbReference type="AlphaFoldDB" id="K1PFZ3"/>
<protein>
    <submittedName>
        <fullName evidence="1">Iron/zinc purple acid phosphatase-like protein</fullName>
    </submittedName>
</protein>
<dbReference type="PANTHER" id="PTHR45867">
    <property type="entry name" value="PURPLE ACID PHOSPHATASE"/>
    <property type="match status" value="1"/>
</dbReference>
<proteinExistence type="predicted"/>
<gene>
    <name evidence="1" type="ORF">CGI_10000195</name>
</gene>
<evidence type="ECO:0000313" key="1">
    <source>
        <dbReference type="EMBL" id="EKC17794.1"/>
    </source>
</evidence>
<accession>K1PFZ3</accession>
<dbReference type="InParanoid" id="K1PFZ3"/>
<dbReference type="PANTHER" id="PTHR45867:SF3">
    <property type="entry name" value="ACID PHOSPHATASE TYPE 7"/>
    <property type="match status" value="1"/>
</dbReference>
<organism evidence="1">
    <name type="scientific">Magallana gigas</name>
    <name type="common">Pacific oyster</name>
    <name type="synonym">Crassostrea gigas</name>
    <dbReference type="NCBI Taxonomy" id="29159"/>
    <lineage>
        <taxon>Eukaryota</taxon>
        <taxon>Metazoa</taxon>
        <taxon>Spiralia</taxon>
        <taxon>Lophotrochozoa</taxon>
        <taxon>Mollusca</taxon>
        <taxon>Bivalvia</taxon>
        <taxon>Autobranchia</taxon>
        <taxon>Pteriomorphia</taxon>
        <taxon>Ostreida</taxon>
        <taxon>Ostreoidea</taxon>
        <taxon>Ostreidae</taxon>
        <taxon>Magallana</taxon>
    </lineage>
</organism>
<dbReference type="SUPFAM" id="SSF56300">
    <property type="entry name" value="Metallo-dependent phosphatases"/>
    <property type="match status" value="1"/>
</dbReference>
<dbReference type="InterPro" id="IPR029052">
    <property type="entry name" value="Metallo-depent_PP-like"/>
</dbReference>
<sequence>MGPVHVISISTEYFFFINYGILQPIHMYEWLEKDLQEASKPENRAKQPWIIAMGHRPMYCSNNDHDDCTHHESLVSFSLMY</sequence>
<dbReference type="HOGENOM" id="CLU_2576141_0_0_1"/>
<name>K1PFZ3_MAGGI</name>
<reference evidence="1" key="1">
    <citation type="journal article" date="2012" name="Nature">
        <title>The oyster genome reveals stress adaptation and complexity of shell formation.</title>
        <authorList>
            <person name="Zhang G."/>
            <person name="Fang X."/>
            <person name="Guo X."/>
            <person name="Li L."/>
            <person name="Luo R."/>
            <person name="Xu F."/>
            <person name="Yang P."/>
            <person name="Zhang L."/>
            <person name="Wang X."/>
            <person name="Qi H."/>
            <person name="Xiong Z."/>
            <person name="Que H."/>
            <person name="Xie Y."/>
            <person name="Holland P.W."/>
            <person name="Paps J."/>
            <person name="Zhu Y."/>
            <person name="Wu F."/>
            <person name="Chen Y."/>
            <person name="Wang J."/>
            <person name="Peng C."/>
            <person name="Meng J."/>
            <person name="Yang L."/>
            <person name="Liu J."/>
            <person name="Wen B."/>
            <person name="Zhang N."/>
            <person name="Huang Z."/>
            <person name="Zhu Q."/>
            <person name="Feng Y."/>
            <person name="Mount A."/>
            <person name="Hedgecock D."/>
            <person name="Xu Z."/>
            <person name="Liu Y."/>
            <person name="Domazet-Loso T."/>
            <person name="Du Y."/>
            <person name="Sun X."/>
            <person name="Zhang S."/>
            <person name="Liu B."/>
            <person name="Cheng P."/>
            <person name="Jiang X."/>
            <person name="Li J."/>
            <person name="Fan D."/>
            <person name="Wang W."/>
            <person name="Fu W."/>
            <person name="Wang T."/>
            <person name="Wang B."/>
            <person name="Zhang J."/>
            <person name="Peng Z."/>
            <person name="Li Y."/>
            <person name="Li N."/>
            <person name="Wang J."/>
            <person name="Chen M."/>
            <person name="He Y."/>
            <person name="Tan F."/>
            <person name="Song X."/>
            <person name="Zheng Q."/>
            <person name="Huang R."/>
            <person name="Yang H."/>
            <person name="Du X."/>
            <person name="Chen L."/>
            <person name="Yang M."/>
            <person name="Gaffney P.M."/>
            <person name="Wang S."/>
            <person name="Luo L."/>
            <person name="She Z."/>
            <person name="Ming Y."/>
            <person name="Huang W."/>
            <person name="Zhang S."/>
            <person name="Huang B."/>
            <person name="Zhang Y."/>
            <person name="Qu T."/>
            <person name="Ni P."/>
            <person name="Miao G."/>
            <person name="Wang J."/>
            <person name="Wang Q."/>
            <person name="Steinberg C.E."/>
            <person name="Wang H."/>
            <person name="Li N."/>
            <person name="Qian L."/>
            <person name="Zhang G."/>
            <person name="Li Y."/>
            <person name="Yang H."/>
            <person name="Liu X."/>
            <person name="Wang J."/>
            <person name="Yin Y."/>
            <person name="Wang J."/>
        </authorList>
    </citation>
    <scope>NUCLEOTIDE SEQUENCE [LARGE SCALE GENOMIC DNA]</scope>
    <source>
        <strain evidence="1">05x7-T-G4-1.051#20</strain>
    </source>
</reference>